<proteinExistence type="predicted"/>
<evidence type="ECO:0000313" key="2">
    <source>
        <dbReference type="Proteomes" id="UP001060215"/>
    </source>
</evidence>
<sequence length="125" mass="14352">MALIPSIFGRQGSNIFDPFSFNIWDLISEGSRIAARDTTAEVKVEVEEDGIVLQISEERSQEEEEKTDTWHYVEHVKGKFMRRFRLPKNVKMDEIKASMENGVLTVVIPKEQEKKPKVKTIDISG</sequence>
<dbReference type="EMBL" id="CM045764">
    <property type="protein sequence ID" value="KAI8007999.1"/>
    <property type="molecule type" value="Genomic_DNA"/>
</dbReference>
<dbReference type="Proteomes" id="UP001060215">
    <property type="component" value="Chromosome 7"/>
</dbReference>
<accession>A0ACC0H4Z5</accession>
<protein>
    <submittedName>
        <fullName evidence="1">18.1 kDa class I heat shock protein</fullName>
    </submittedName>
</protein>
<reference evidence="1 2" key="1">
    <citation type="journal article" date="2022" name="Plant J.">
        <title>Chromosome-level genome of Camellia lanceoleosa provides a valuable resource for understanding genome evolution and self-incompatibility.</title>
        <authorList>
            <person name="Gong W."/>
            <person name="Xiao S."/>
            <person name="Wang L."/>
            <person name="Liao Z."/>
            <person name="Chang Y."/>
            <person name="Mo W."/>
            <person name="Hu G."/>
            <person name="Li W."/>
            <person name="Zhao G."/>
            <person name="Zhu H."/>
            <person name="Hu X."/>
            <person name="Ji K."/>
            <person name="Xiang X."/>
            <person name="Song Q."/>
            <person name="Yuan D."/>
            <person name="Jin S."/>
            <person name="Zhang L."/>
        </authorList>
    </citation>
    <scope>NUCLEOTIDE SEQUENCE [LARGE SCALE GENOMIC DNA]</scope>
    <source>
        <strain evidence="1">SQ_2022a</strain>
    </source>
</reference>
<name>A0ACC0H4Z5_9ERIC</name>
<comment type="caution">
    <text evidence="1">The sequence shown here is derived from an EMBL/GenBank/DDBJ whole genome shotgun (WGS) entry which is preliminary data.</text>
</comment>
<keyword evidence="1" id="KW-0346">Stress response</keyword>
<evidence type="ECO:0000313" key="1">
    <source>
        <dbReference type="EMBL" id="KAI8007999.1"/>
    </source>
</evidence>
<organism evidence="1 2">
    <name type="scientific">Camellia lanceoleosa</name>
    <dbReference type="NCBI Taxonomy" id="1840588"/>
    <lineage>
        <taxon>Eukaryota</taxon>
        <taxon>Viridiplantae</taxon>
        <taxon>Streptophyta</taxon>
        <taxon>Embryophyta</taxon>
        <taxon>Tracheophyta</taxon>
        <taxon>Spermatophyta</taxon>
        <taxon>Magnoliopsida</taxon>
        <taxon>eudicotyledons</taxon>
        <taxon>Gunneridae</taxon>
        <taxon>Pentapetalae</taxon>
        <taxon>asterids</taxon>
        <taxon>Ericales</taxon>
        <taxon>Theaceae</taxon>
        <taxon>Camellia</taxon>
    </lineage>
</organism>
<gene>
    <name evidence="1" type="ORF">LOK49_LG07G00918</name>
</gene>
<keyword evidence="2" id="KW-1185">Reference proteome</keyword>